<feature type="region of interest" description="Disordered" evidence="1">
    <location>
        <begin position="123"/>
        <end position="142"/>
    </location>
</feature>
<gene>
    <name evidence="2" type="ORF">PECUL_23A013384</name>
</gene>
<organism evidence="2 3">
    <name type="scientific">Pelobates cultripes</name>
    <name type="common">Western spadefoot toad</name>
    <dbReference type="NCBI Taxonomy" id="61616"/>
    <lineage>
        <taxon>Eukaryota</taxon>
        <taxon>Metazoa</taxon>
        <taxon>Chordata</taxon>
        <taxon>Craniata</taxon>
        <taxon>Vertebrata</taxon>
        <taxon>Euteleostomi</taxon>
        <taxon>Amphibia</taxon>
        <taxon>Batrachia</taxon>
        <taxon>Anura</taxon>
        <taxon>Pelobatoidea</taxon>
        <taxon>Pelobatidae</taxon>
        <taxon>Pelobates</taxon>
    </lineage>
</organism>
<feature type="region of interest" description="Disordered" evidence="1">
    <location>
        <begin position="1"/>
        <end position="33"/>
    </location>
</feature>
<feature type="compositionally biased region" description="Basic and acidic residues" evidence="1">
    <location>
        <begin position="132"/>
        <end position="142"/>
    </location>
</feature>
<keyword evidence="3" id="KW-1185">Reference proteome</keyword>
<dbReference type="Proteomes" id="UP001295444">
    <property type="component" value="Chromosome 01"/>
</dbReference>
<accession>A0AAD1VJ19</accession>
<evidence type="ECO:0000313" key="2">
    <source>
        <dbReference type="EMBL" id="CAH2220666.1"/>
    </source>
</evidence>
<feature type="non-terminal residue" evidence="2">
    <location>
        <position position="1"/>
    </location>
</feature>
<proteinExistence type="predicted"/>
<evidence type="ECO:0000313" key="3">
    <source>
        <dbReference type="Proteomes" id="UP001295444"/>
    </source>
</evidence>
<dbReference type="EMBL" id="OW240912">
    <property type="protein sequence ID" value="CAH2220666.1"/>
    <property type="molecule type" value="Genomic_DNA"/>
</dbReference>
<protein>
    <submittedName>
        <fullName evidence="2">Uncharacterized protein</fullName>
    </submittedName>
</protein>
<feature type="non-terminal residue" evidence="2">
    <location>
        <position position="211"/>
    </location>
</feature>
<feature type="region of interest" description="Disordered" evidence="1">
    <location>
        <begin position="160"/>
        <end position="184"/>
    </location>
</feature>
<sequence>AGSPSCSPLEENCSLPQLRPSPGVSGADGRCPTIPLHSTRPRCTLEQSRPLCAGGGDLGPHPVALIETLQLRLGGLTAASKMAGAMCAEDKGTTGPLMGPPQLPPPDLAIRRGGKILSYPRSPYHQRGQQQHRGDGHTPRITHPHLEARSLLPSRAIRQGDRPTTLIPPSLKVIDPKYGKPMRTTPTSLLWRASAHRGKKRASPPHHSCNP</sequence>
<name>A0AAD1VJ19_PELCU</name>
<evidence type="ECO:0000256" key="1">
    <source>
        <dbReference type="SAM" id="MobiDB-lite"/>
    </source>
</evidence>
<reference evidence="2" key="1">
    <citation type="submission" date="2022-03" db="EMBL/GenBank/DDBJ databases">
        <authorList>
            <person name="Alioto T."/>
            <person name="Alioto T."/>
            <person name="Gomez Garrido J."/>
        </authorList>
    </citation>
    <scope>NUCLEOTIDE SEQUENCE</scope>
</reference>
<dbReference type="AlphaFoldDB" id="A0AAD1VJ19"/>